<keyword evidence="3 5" id="KW-1133">Transmembrane helix</keyword>
<evidence type="ECO:0000256" key="2">
    <source>
        <dbReference type="ARBA" id="ARBA00022692"/>
    </source>
</evidence>
<evidence type="ECO:0000256" key="4">
    <source>
        <dbReference type="ARBA" id="ARBA00023136"/>
    </source>
</evidence>
<name>A0A9Q0RID9_BLOTA</name>
<reference evidence="7" key="1">
    <citation type="submission" date="2022-12" db="EMBL/GenBank/DDBJ databases">
        <title>Genome assemblies of Blomia tropicalis.</title>
        <authorList>
            <person name="Cui Y."/>
        </authorList>
    </citation>
    <scope>NUCLEOTIDE SEQUENCE</scope>
    <source>
        <tissue evidence="7">Adult mites</tissue>
    </source>
</reference>
<organism evidence="7 8">
    <name type="scientific">Blomia tropicalis</name>
    <name type="common">Mite</name>
    <dbReference type="NCBI Taxonomy" id="40697"/>
    <lineage>
        <taxon>Eukaryota</taxon>
        <taxon>Metazoa</taxon>
        <taxon>Ecdysozoa</taxon>
        <taxon>Arthropoda</taxon>
        <taxon>Chelicerata</taxon>
        <taxon>Arachnida</taxon>
        <taxon>Acari</taxon>
        <taxon>Acariformes</taxon>
        <taxon>Sarcoptiformes</taxon>
        <taxon>Astigmata</taxon>
        <taxon>Glycyphagoidea</taxon>
        <taxon>Echimyopodidae</taxon>
        <taxon>Blomia</taxon>
    </lineage>
</organism>
<feature type="transmembrane region" description="Helical" evidence="5">
    <location>
        <begin position="402"/>
        <end position="422"/>
    </location>
</feature>
<evidence type="ECO:0000313" key="7">
    <source>
        <dbReference type="EMBL" id="KAJ6215571.1"/>
    </source>
</evidence>
<feature type="transmembrane region" description="Helical" evidence="5">
    <location>
        <begin position="365"/>
        <end position="381"/>
    </location>
</feature>
<keyword evidence="4 5" id="KW-0472">Membrane</keyword>
<evidence type="ECO:0000256" key="1">
    <source>
        <dbReference type="ARBA" id="ARBA00004141"/>
    </source>
</evidence>
<dbReference type="Pfam" id="PF00916">
    <property type="entry name" value="Sulfate_transp"/>
    <property type="match status" value="1"/>
</dbReference>
<evidence type="ECO:0000313" key="8">
    <source>
        <dbReference type="Proteomes" id="UP001142055"/>
    </source>
</evidence>
<feature type="transmembrane region" description="Helical" evidence="5">
    <location>
        <begin position="280"/>
        <end position="302"/>
    </location>
</feature>
<feature type="transmembrane region" description="Helical" evidence="5">
    <location>
        <begin position="42"/>
        <end position="60"/>
    </location>
</feature>
<feature type="transmembrane region" description="Helical" evidence="5">
    <location>
        <begin position="323"/>
        <end position="345"/>
    </location>
</feature>
<feature type="transmembrane region" description="Helical" evidence="5">
    <location>
        <begin position="149"/>
        <end position="168"/>
    </location>
</feature>
<dbReference type="GO" id="GO:0055085">
    <property type="term" value="P:transmembrane transport"/>
    <property type="evidence" value="ECO:0007669"/>
    <property type="project" value="InterPro"/>
</dbReference>
<sequence length="511" mass="57445">MGINEHESANERTTTNLKSSMIQCLGRWFPVFQWIQQYRRHWFWCDLSTGFTIVALHIPQGLAYGRLAGVEPIFGLYVSFFPVLIYTIFGTSRQISIGTFAVVSISCRELLSHYETITINYDVVRNQTNDVNKVELINVNGELMRPIDLLIVSSLVVGTILLLLRLFQLGWLVSILPDSLLSSFVVGTSLHVFTSQVYALIGMDRSNQSSNNDNIDLLRHFPLISSWNYIIKHLSTSMNRYTTILSTCTIVILFTVRNYVEPQIVQQLEKTKTKTQLILPIDMTVIVILTILSSVFDFNGQFEVENIPKITGSFTNIGTIPRLHLIPAVALNSILLALIIYVSTYSLERIFADKHDYTLDSNQELFALGISNVFCSFVSCYPCSGSLSRSVVQERIGGQTQLASFISAIMVGLFIAYGTGHLETTPKFVLSCTIIMALMGTMSKFSDIYHYWKCSTIDTIIWIGTFLSVTLFGVDHGLLVGLCLMSIIKIIQFIISIWNGRKDPKIQSSNP</sequence>
<accession>A0A9Q0RID9</accession>
<feature type="transmembrane region" description="Helical" evidence="5">
    <location>
        <begin position="72"/>
        <end position="89"/>
    </location>
</feature>
<evidence type="ECO:0000256" key="5">
    <source>
        <dbReference type="SAM" id="Phobius"/>
    </source>
</evidence>
<dbReference type="InterPro" id="IPR011547">
    <property type="entry name" value="SLC26A/SulP_dom"/>
</dbReference>
<comment type="subcellular location">
    <subcellularLocation>
        <location evidence="1">Membrane</location>
        <topology evidence="1">Multi-pass membrane protein</topology>
    </subcellularLocation>
</comment>
<evidence type="ECO:0000256" key="3">
    <source>
        <dbReference type="ARBA" id="ARBA00022989"/>
    </source>
</evidence>
<feature type="transmembrane region" description="Helical" evidence="5">
    <location>
        <begin position="180"/>
        <end position="201"/>
    </location>
</feature>
<proteinExistence type="predicted"/>
<keyword evidence="2 5" id="KW-0812">Transmembrane</keyword>
<dbReference type="EMBL" id="JAPWDV010000004">
    <property type="protein sequence ID" value="KAJ6215571.1"/>
    <property type="molecule type" value="Genomic_DNA"/>
</dbReference>
<evidence type="ECO:0000259" key="6">
    <source>
        <dbReference type="Pfam" id="PF00916"/>
    </source>
</evidence>
<feature type="transmembrane region" description="Helical" evidence="5">
    <location>
        <begin position="428"/>
        <end position="445"/>
    </location>
</feature>
<dbReference type="Proteomes" id="UP001142055">
    <property type="component" value="Chromosome 4"/>
</dbReference>
<dbReference type="InterPro" id="IPR001902">
    <property type="entry name" value="SLC26A/SulP_fam"/>
</dbReference>
<gene>
    <name evidence="7" type="ORF">RDWZM_010071</name>
</gene>
<comment type="caution">
    <text evidence="7">The sequence shown here is derived from an EMBL/GenBank/DDBJ whole genome shotgun (WGS) entry which is preliminary data.</text>
</comment>
<feature type="domain" description="SLC26A/SulP transporter" evidence="6">
    <location>
        <begin position="43"/>
        <end position="465"/>
    </location>
</feature>
<protein>
    <recommendedName>
        <fullName evidence="6">SLC26A/SulP transporter domain-containing protein</fullName>
    </recommendedName>
</protein>
<keyword evidence="8" id="KW-1185">Reference proteome</keyword>
<dbReference type="GO" id="GO:0016020">
    <property type="term" value="C:membrane"/>
    <property type="evidence" value="ECO:0007669"/>
    <property type="project" value="UniProtKB-SubCell"/>
</dbReference>
<dbReference type="AlphaFoldDB" id="A0A9Q0RID9"/>
<dbReference type="PANTHER" id="PTHR11814">
    <property type="entry name" value="SULFATE TRANSPORTER"/>
    <property type="match status" value="1"/>
</dbReference>
<feature type="transmembrane region" description="Helical" evidence="5">
    <location>
        <begin position="452"/>
        <end position="472"/>
    </location>
</feature>